<dbReference type="RefSeq" id="WP_110396485.1">
    <property type="nucleotide sequence ID" value="NZ_JADIJL010000016.1"/>
</dbReference>
<feature type="transmembrane region" description="Helical" evidence="7">
    <location>
        <begin position="273"/>
        <end position="296"/>
    </location>
</feature>
<feature type="transmembrane region" description="Helical" evidence="7">
    <location>
        <begin position="35"/>
        <end position="57"/>
    </location>
</feature>
<comment type="similarity">
    <text evidence="2">Belongs to the acyltransferase 3 family.</text>
</comment>
<organism evidence="9 10">
    <name type="scientific">Pseudogracilibacillus auburnensis</name>
    <dbReference type="NCBI Taxonomy" id="1494959"/>
    <lineage>
        <taxon>Bacteria</taxon>
        <taxon>Bacillati</taxon>
        <taxon>Bacillota</taxon>
        <taxon>Bacilli</taxon>
        <taxon>Bacillales</taxon>
        <taxon>Bacillaceae</taxon>
        <taxon>Pseudogracilibacillus</taxon>
    </lineage>
</organism>
<keyword evidence="9" id="KW-0808">Transferase</keyword>
<feature type="transmembrane region" description="Helical" evidence="7">
    <location>
        <begin position="12"/>
        <end position="29"/>
    </location>
</feature>
<evidence type="ECO:0000256" key="4">
    <source>
        <dbReference type="ARBA" id="ARBA00022692"/>
    </source>
</evidence>
<gene>
    <name evidence="9" type="ORF">DFR56_11348</name>
</gene>
<feature type="transmembrane region" description="Helical" evidence="7">
    <location>
        <begin position="150"/>
        <end position="169"/>
    </location>
</feature>
<feature type="transmembrane region" description="Helical" evidence="7">
    <location>
        <begin position="245"/>
        <end position="261"/>
    </location>
</feature>
<feature type="transmembrane region" description="Helical" evidence="7">
    <location>
        <begin position="217"/>
        <end position="233"/>
    </location>
</feature>
<dbReference type="GO" id="GO:0005886">
    <property type="term" value="C:plasma membrane"/>
    <property type="evidence" value="ECO:0007669"/>
    <property type="project" value="UniProtKB-SubCell"/>
</dbReference>
<feature type="transmembrane region" description="Helical" evidence="7">
    <location>
        <begin position="81"/>
        <end position="101"/>
    </location>
</feature>
<keyword evidence="6 7" id="KW-0472">Membrane</keyword>
<dbReference type="PANTHER" id="PTHR40074:SF2">
    <property type="entry name" value="O-ACETYLTRANSFERASE WECH"/>
    <property type="match status" value="1"/>
</dbReference>
<dbReference type="InterPro" id="IPR002656">
    <property type="entry name" value="Acyl_transf_3_dom"/>
</dbReference>
<evidence type="ECO:0000313" key="10">
    <source>
        <dbReference type="Proteomes" id="UP000247978"/>
    </source>
</evidence>
<accession>A0A2V3VUR0</accession>
<evidence type="ECO:0000256" key="5">
    <source>
        <dbReference type="ARBA" id="ARBA00022989"/>
    </source>
</evidence>
<evidence type="ECO:0000259" key="8">
    <source>
        <dbReference type="Pfam" id="PF01757"/>
    </source>
</evidence>
<feature type="domain" description="Acyltransferase 3" evidence="8">
    <location>
        <begin position="5"/>
        <end position="319"/>
    </location>
</feature>
<protein>
    <submittedName>
        <fullName evidence="9">Surface polysaccharide O-acyltransferase-like enzyme</fullName>
    </submittedName>
</protein>
<dbReference type="Proteomes" id="UP000247978">
    <property type="component" value="Unassembled WGS sequence"/>
</dbReference>
<feature type="transmembrane region" description="Helical" evidence="7">
    <location>
        <begin position="121"/>
        <end position="143"/>
    </location>
</feature>
<evidence type="ECO:0000256" key="1">
    <source>
        <dbReference type="ARBA" id="ARBA00004651"/>
    </source>
</evidence>
<reference evidence="9 10" key="1">
    <citation type="submission" date="2018-05" db="EMBL/GenBank/DDBJ databases">
        <title>Genomic Encyclopedia of Type Strains, Phase IV (KMG-IV): sequencing the most valuable type-strain genomes for metagenomic binning, comparative biology and taxonomic classification.</title>
        <authorList>
            <person name="Goeker M."/>
        </authorList>
    </citation>
    <scope>NUCLEOTIDE SEQUENCE [LARGE SCALE GENOMIC DNA]</scope>
    <source>
        <strain evidence="9 10">DSM 28556</strain>
    </source>
</reference>
<evidence type="ECO:0000313" key="9">
    <source>
        <dbReference type="EMBL" id="PXW84804.1"/>
    </source>
</evidence>
<dbReference type="OrthoDB" id="5808342at2"/>
<dbReference type="PANTHER" id="PTHR40074">
    <property type="entry name" value="O-ACETYLTRANSFERASE WECH"/>
    <property type="match status" value="1"/>
</dbReference>
<evidence type="ECO:0000256" key="3">
    <source>
        <dbReference type="ARBA" id="ARBA00022475"/>
    </source>
</evidence>
<sequence>MKYYNGIDVARVIAAFLVVCVHTDPLMTYSANGNYFLVSVIARLAVPFFFVVSGFFFGKKLSVDTALGSDLYVLFPVLKKLLTIYMVWLLIYLPLQILLWVRSGDPWHYWLSFLQKSIFEGSYYTLWYLTGLMFALAFSYILFKLFKPQTVLFITLILFIIGTLFQSYYDLWQTNEWLSLYHRIFLTTRNGLFFGAFFVSLGIFISKHPFTLSQRQNIGLFFLSLALLTMEAYRVHHLVFTKGSGMWFMLVPTIYFLFKLLQQWELRDQKYFAYLRPFSLLVYVSHGLFLIVFYRVFHLNSVLYFMIVLFGTCLLSAGIIYFSNRWQGLKSLY</sequence>
<feature type="transmembrane region" description="Helical" evidence="7">
    <location>
        <begin position="181"/>
        <end position="205"/>
    </location>
</feature>
<evidence type="ECO:0000256" key="6">
    <source>
        <dbReference type="ARBA" id="ARBA00023136"/>
    </source>
</evidence>
<keyword evidence="9" id="KW-0012">Acyltransferase</keyword>
<comment type="caution">
    <text evidence="9">The sequence shown here is derived from an EMBL/GenBank/DDBJ whole genome shotgun (WGS) entry which is preliminary data.</text>
</comment>
<comment type="subcellular location">
    <subcellularLocation>
        <location evidence="1">Cell membrane</location>
        <topology evidence="1">Multi-pass membrane protein</topology>
    </subcellularLocation>
</comment>
<evidence type="ECO:0000256" key="7">
    <source>
        <dbReference type="SAM" id="Phobius"/>
    </source>
</evidence>
<keyword evidence="5 7" id="KW-1133">Transmembrane helix</keyword>
<name>A0A2V3VUR0_9BACI</name>
<dbReference type="AlphaFoldDB" id="A0A2V3VUR0"/>
<feature type="transmembrane region" description="Helical" evidence="7">
    <location>
        <begin position="302"/>
        <end position="322"/>
    </location>
</feature>
<keyword evidence="4 7" id="KW-0812">Transmembrane</keyword>
<dbReference type="Pfam" id="PF01757">
    <property type="entry name" value="Acyl_transf_3"/>
    <property type="match status" value="1"/>
</dbReference>
<evidence type="ECO:0000256" key="2">
    <source>
        <dbReference type="ARBA" id="ARBA00007400"/>
    </source>
</evidence>
<dbReference type="EMBL" id="QJJQ01000013">
    <property type="protein sequence ID" value="PXW84804.1"/>
    <property type="molecule type" value="Genomic_DNA"/>
</dbReference>
<dbReference type="GO" id="GO:0016413">
    <property type="term" value="F:O-acetyltransferase activity"/>
    <property type="evidence" value="ECO:0007669"/>
    <property type="project" value="TreeGrafter"/>
</dbReference>
<keyword evidence="10" id="KW-1185">Reference proteome</keyword>
<proteinExistence type="inferred from homology"/>
<dbReference type="GO" id="GO:0009246">
    <property type="term" value="P:enterobacterial common antigen biosynthetic process"/>
    <property type="evidence" value="ECO:0007669"/>
    <property type="project" value="TreeGrafter"/>
</dbReference>
<keyword evidence="3" id="KW-1003">Cell membrane</keyword>